<name>A0A2D2C1A9_9RHOB</name>
<feature type="region of interest" description="Disordered" evidence="1">
    <location>
        <begin position="1"/>
        <end position="62"/>
    </location>
</feature>
<reference evidence="2 3" key="1">
    <citation type="submission" date="2017-10" db="EMBL/GenBank/DDBJ databases">
        <title>Complete genome sequence of Paracoccus yeei TT13 isolated from human skin.</title>
        <authorList>
            <person name="Lee K."/>
            <person name="Lim J.Y."/>
            <person name="Hwang I."/>
        </authorList>
    </citation>
    <scope>NUCLEOTIDE SEQUENCE [LARGE SCALE GENOMIC DNA]</scope>
    <source>
        <strain evidence="2 3">TT13</strain>
    </source>
</reference>
<sequence>MWGDDMKHDLSRQHRNQRERQTRREQRRQDRHIANADLRNTVRAIGAGEIEHWQHEGDEDGE</sequence>
<dbReference type="EMBL" id="CP024422">
    <property type="protein sequence ID" value="ATQ56189.1"/>
    <property type="molecule type" value="Genomic_DNA"/>
</dbReference>
<accession>A0A2D2C1A9</accession>
<evidence type="ECO:0000313" key="3">
    <source>
        <dbReference type="Proteomes" id="UP000229314"/>
    </source>
</evidence>
<protein>
    <submittedName>
        <fullName evidence="2">Uncharacterized protein</fullName>
    </submittedName>
</protein>
<evidence type="ECO:0000313" key="2">
    <source>
        <dbReference type="EMBL" id="ATQ56189.1"/>
    </source>
</evidence>
<dbReference type="Proteomes" id="UP000229314">
    <property type="component" value="Chromosome"/>
</dbReference>
<feature type="compositionally biased region" description="Basic and acidic residues" evidence="1">
    <location>
        <begin position="1"/>
        <end position="34"/>
    </location>
</feature>
<organism evidence="2 3">
    <name type="scientific">Paracoccus yeei</name>
    <dbReference type="NCBI Taxonomy" id="147645"/>
    <lineage>
        <taxon>Bacteria</taxon>
        <taxon>Pseudomonadati</taxon>
        <taxon>Pseudomonadota</taxon>
        <taxon>Alphaproteobacteria</taxon>
        <taxon>Rhodobacterales</taxon>
        <taxon>Paracoccaceae</taxon>
        <taxon>Paracoccus</taxon>
    </lineage>
</organism>
<proteinExistence type="predicted"/>
<gene>
    <name evidence="2" type="ORF">PYTT13_10470</name>
</gene>
<evidence type="ECO:0000256" key="1">
    <source>
        <dbReference type="SAM" id="MobiDB-lite"/>
    </source>
</evidence>
<dbReference type="AlphaFoldDB" id="A0A2D2C1A9"/>